<dbReference type="Gramene" id="HORVU.MOREX.r2.5HG0353050.1">
    <property type="protein sequence ID" value="HORVU.MOREX.r2.5HG0353050.1.CDS.1"/>
    <property type="gene ID" value="HORVU.MOREX.r2.5HG0353050"/>
</dbReference>
<dbReference type="OMA" id="RYSFPHE"/>
<evidence type="ECO:0000313" key="2">
    <source>
        <dbReference type="Proteomes" id="UP000011116"/>
    </source>
</evidence>
<dbReference type="Gramene" id="HORVU.MOREX.r3.5HG0424800.1">
    <property type="protein sequence ID" value="HORVU.MOREX.r3.5HG0424800.1.CDS1"/>
    <property type="gene ID" value="HORVU.MOREX.r3.5HG0424800"/>
</dbReference>
<sequence length="83" mass="9148">MTGQLLFVGRACSKAFDTGNAGSPGYIYFLNDVYPGGPHIVLQQNEYPCADAGAWSYSVRHKIERCLSLAPPSDTSPCIWYHH</sequence>
<dbReference type="EnsemblPlants" id="HORVU.MOREX.r3.5HG0424800.1">
    <property type="protein sequence ID" value="HORVU.MOREX.r3.5HG0424800.1.CDS1"/>
    <property type="gene ID" value="HORVU.MOREX.r3.5HG0424800"/>
</dbReference>
<dbReference type="Proteomes" id="UP000011116">
    <property type="component" value="Chromosome 5H"/>
</dbReference>
<reference evidence="2" key="1">
    <citation type="journal article" date="2012" name="Nature">
        <title>A physical, genetic and functional sequence assembly of the barley genome.</title>
        <authorList>
            <consortium name="The International Barley Genome Sequencing Consortium"/>
            <person name="Mayer K.F."/>
            <person name="Waugh R."/>
            <person name="Brown J.W."/>
            <person name="Schulman A."/>
            <person name="Langridge P."/>
            <person name="Platzer M."/>
            <person name="Fincher G.B."/>
            <person name="Muehlbauer G.J."/>
            <person name="Sato K."/>
            <person name="Close T.J."/>
            <person name="Wise R.P."/>
            <person name="Stein N."/>
        </authorList>
    </citation>
    <scope>NUCLEOTIDE SEQUENCE [LARGE SCALE GENOMIC DNA]</scope>
    <source>
        <strain evidence="2">cv. Morex</strain>
    </source>
</reference>
<reference evidence="1" key="3">
    <citation type="submission" date="2022-01" db="UniProtKB">
        <authorList>
            <consortium name="EnsemblPlants"/>
        </authorList>
    </citation>
    <scope>IDENTIFICATION</scope>
    <source>
        <strain evidence="1">subsp. vulgare</strain>
    </source>
</reference>
<proteinExistence type="predicted"/>
<name>A0A8I6YCC0_HORVV</name>
<dbReference type="AlphaFoldDB" id="A0A8I6YCC0"/>
<keyword evidence="2" id="KW-1185">Reference proteome</keyword>
<evidence type="ECO:0000313" key="1">
    <source>
        <dbReference type="EnsemblPlants" id="HORVU.MOREX.r3.5HG0424800.1.CDS1"/>
    </source>
</evidence>
<accession>A0A8I6YCC0</accession>
<protein>
    <submittedName>
        <fullName evidence="1">Uncharacterized protein</fullName>
    </submittedName>
</protein>
<organism evidence="1 2">
    <name type="scientific">Hordeum vulgare subsp. vulgare</name>
    <name type="common">Domesticated barley</name>
    <dbReference type="NCBI Taxonomy" id="112509"/>
    <lineage>
        <taxon>Eukaryota</taxon>
        <taxon>Viridiplantae</taxon>
        <taxon>Streptophyta</taxon>
        <taxon>Embryophyta</taxon>
        <taxon>Tracheophyta</taxon>
        <taxon>Spermatophyta</taxon>
        <taxon>Magnoliopsida</taxon>
        <taxon>Liliopsida</taxon>
        <taxon>Poales</taxon>
        <taxon>Poaceae</taxon>
        <taxon>BOP clade</taxon>
        <taxon>Pooideae</taxon>
        <taxon>Triticodae</taxon>
        <taxon>Triticeae</taxon>
        <taxon>Hordeinae</taxon>
        <taxon>Hordeum</taxon>
    </lineage>
</organism>
<reference evidence="1" key="2">
    <citation type="submission" date="2020-10" db="EMBL/GenBank/DDBJ databases">
        <authorList>
            <person name="Scholz U."/>
            <person name="Mascher M."/>
            <person name="Fiebig A."/>
        </authorList>
    </citation>
    <scope>NUCLEOTIDE SEQUENCE [LARGE SCALE GENOMIC DNA]</scope>
    <source>
        <strain evidence="1">cv. Morex</strain>
    </source>
</reference>